<evidence type="ECO:0000256" key="2">
    <source>
        <dbReference type="ARBA" id="ARBA00023125"/>
    </source>
</evidence>
<organism evidence="6 7">
    <name type="scientific">Terriglobus roseus</name>
    <dbReference type="NCBI Taxonomy" id="392734"/>
    <lineage>
        <taxon>Bacteria</taxon>
        <taxon>Pseudomonadati</taxon>
        <taxon>Acidobacteriota</taxon>
        <taxon>Terriglobia</taxon>
        <taxon>Terriglobales</taxon>
        <taxon>Acidobacteriaceae</taxon>
        <taxon>Terriglobus</taxon>
    </lineage>
</organism>
<keyword evidence="2 4" id="KW-0238">DNA-binding</keyword>
<dbReference type="AlphaFoldDB" id="A0A1H4JZ67"/>
<dbReference type="InterPro" id="IPR041669">
    <property type="entry name" value="TetR_C_15"/>
</dbReference>
<dbReference type="PROSITE" id="PS01081">
    <property type="entry name" value="HTH_TETR_1"/>
    <property type="match status" value="1"/>
</dbReference>
<evidence type="ECO:0000259" key="5">
    <source>
        <dbReference type="PROSITE" id="PS50977"/>
    </source>
</evidence>
<dbReference type="PROSITE" id="PS50977">
    <property type="entry name" value="HTH_TETR_2"/>
    <property type="match status" value="1"/>
</dbReference>
<keyword evidence="3" id="KW-0804">Transcription</keyword>
<dbReference type="Pfam" id="PF17918">
    <property type="entry name" value="TetR_C_15"/>
    <property type="match status" value="1"/>
</dbReference>
<evidence type="ECO:0000313" key="7">
    <source>
        <dbReference type="Proteomes" id="UP000182409"/>
    </source>
</evidence>
<evidence type="ECO:0000256" key="3">
    <source>
        <dbReference type="ARBA" id="ARBA00023163"/>
    </source>
</evidence>
<evidence type="ECO:0000313" key="6">
    <source>
        <dbReference type="EMBL" id="SEB51591.1"/>
    </source>
</evidence>
<proteinExistence type="predicted"/>
<dbReference type="Proteomes" id="UP000182409">
    <property type="component" value="Unassembled WGS sequence"/>
</dbReference>
<name>A0A1H4JZ67_9BACT</name>
<sequence>MFPCFCKDGYVTVFDPNRKRNARGEQRQQDLLRAAALVFGRLGYHETTTNAIASKAGVSPATLYQFFPNKDAIASALASSYAREMAEAERSIDPEEELDFTTAITELIDLCTSFNQKRPEFHTLVVDAPLAPSAREDKKKLGQAFVNFIAERLAKELPSLSHSEALHHGQVALMIFRGILDEFMISSPRARPRLQQAMRTAILRYLLPVLLEENQPIVARTSQKRGDRSL</sequence>
<dbReference type="Gene3D" id="1.10.357.10">
    <property type="entry name" value="Tetracycline Repressor, domain 2"/>
    <property type="match status" value="1"/>
</dbReference>
<dbReference type="PANTHER" id="PTHR30055:SF234">
    <property type="entry name" value="HTH-TYPE TRANSCRIPTIONAL REGULATOR BETI"/>
    <property type="match status" value="1"/>
</dbReference>
<evidence type="ECO:0000256" key="4">
    <source>
        <dbReference type="PROSITE-ProRule" id="PRU00335"/>
    </source>
</evidence>
<dbReference type="GO" id="GO:0003700">
    <property type="term" value="F:DNA-binding transcription factor activity"/>
    <property type="evidence" value="ECO:0007669"/>
    <property type="project" value="TreeGrafter"/>
</dbReference>
<dbReference type="Pfam" id="PF00440">
    <property type="entry name" value="TetR_N"/>
    <property type="match status" value="1"/>
</dbReference>
<dbReference type="PANTHER" id="PTHR30055">
    <property type="entry name" value="HTH-TYPE TRANSCRIPTIONAL REGULATOR RUTR"/>
    <property type="match status" value="1"/>
</dbReference>
<dbReference type="InterPro" id="IPR023772">
    <property type="entry name" value="DNA-bd_HTH_TetR-type_CS"/>
</dbReference>
<dbReference type="EMBL" id="FNSD01000001">
    <property type="protein sequence ID" value="SEB51591.1"/>
    <property type="molecule type" value="Genomic_DNA"/>
</dbReference>
<dbReference type="InterPro" id="IPR009057">
    <property type="entry name" value="Homeodomain-like_sf"/>
</dbReference>
<feature type="DNA-binding region" description="H-T-H motif" evidence="4">
    <location>
        <begin position="48"/>
        <end position="67"/>
    </location>
</feature>
<protein>
    <submittedName>
        <fullName evidence="6">Transcriptional regulator, TetR family</fullName>
    </submittedName>
</protein>
<dbReference type="InterPro" id="IPR001647">
    <property type="entry name" value="HTH_TetR"/>
</dbReference>
<dbReference type="SUPFAM" id="SSF46689">
    <property type="entry name" value="Homeodomain-like"/>
    <property type="match status" value="1"/>
</dbReference>
<dbReference type="GO" id="GO:0000976">
    <property type="term" value="F:transcription cis-regulatory region binding"/>
    <property type="evidence" value="ECO:0007669"/>
    <property type="project" value="TreeGrafter"/>
</dbReference>
<evidence type="ECO:0000256" key="1">
    <source>
        <dbReference type="ARBA" id="ARBA00023015"/>
    </source>
</evidence>
<dbReference type="InterPro" id="IPR050109">
    <property type="entry name" value="HTH-type_TetR-like_transc_reg"/>
</dbReference>
<dbReference type="PRINTS" id="PR00455">
    <property type="entry name" value="HTHTETR"/>
</dbReference>
<accession>A0A1H4JZ67</accession>
<gene>
    <name evidence="6" type="ORF">SAMN05443244_0910</name>
</gene>
<keyword evidence="1" id="KW-0805">Transcription regulation</keyword>
<feature type="domain" description="HTH tetR-type" evidence="5">
    <location>
        <begin position="25"/>
        <end position="85"/>
    </location>
</feature>
<reference evidence="6 7" key="1">
    <citation type="submission" date="2016-10" db="EMBL/GenBank/DDBJ databases">
        <authorList>
            <person name="de Groot N.N."/>
        </authorList>
    </citation>
    <scope>NUCLEOTIDE SEQUENCE [LARGE SCALE GENOMIC DNA]</scope>
    <source>
        <strain evidence="6 7">AB35.6</strain>
    </source>
</reference>